<sequence>MSPPSAPVGPLVAAGGAARPDGPSEEPPQAVSSATPAASTLAVITYLRTTTSVTGTGPGTAAAPVFPRLPPSDANLLLRR</sequence>
<protein>
    <submittedName>
        <fullName evidence="2">Uncharacterized protein</fullName>
    </submittedName>
</protein>
<keyword evidence="3" id="KW-1185">Reference proteome</keyword>
<organism evidence="2 3">
    <name type="scientific">Streptomyces cuspidosporus</name>
    <dbReference type="NCBI Taxonomy" id="66882"/>
    <lineage>
        <taxon>Bacteria</taxon>
        <taxon>Bacillati</taxon>
        <taxon>Actinomycetota</taxon>
        <taxon>Actinomycetes</taxon>
        <taxon>Kitasatosporales</taxon>
        <taxon>Streptomycetaceae</taxon>
        <taxon>Streptomyces</taxon>
    </lineage>
</organism>
<proteinExistence type="predicted"/>
<accession>A0ABN3GZF7</accession>
<name>A0ABN3GZF7_9ACTN</name>
<evidence type="ECO:0000256" key="1">
    <source>
        <dbReference type="SAM" id="MobiDB-lite"/>
    </source>
</evidence>
<evidence type="ECO:0000313" key="2">
    <source>
        <dbReference type="EMBL" id="GAA2365123.1"/>
    </source>
</evidence>
<dbReference type="Proteomes" id="UP001500253">
    <property type="component" value="Unassembled WGS sequence"/>
</dbReference>
<comment type="caution">
    <text evidence="2">The sequence shown here is derived from an EMBL/GenBank/DDBJ whole genome shotgun (WGS) entry which is preliminary data.</text>
</comment>
<gene>
    <name evidence="2" type="ORF">GCM10010246_67150</name>
</gene>
<feature type="region of interest" description="Disordered" evidence="1">
    <location>
        <begin position="53"/>
        <end position="80"/>
    </location>
</feature>
<dbReference type="EMBL" id="BAAASD010000040">
    <property type="protein sequence ID" value="GAA2365123.1"/>
    <property type="molecule type" value="Genomic_DNA"/>
</dbReference>
<reference evidence="2 3" key="1">
    <citation type="journal article" date="2019" name="Int. J. Syst. Evol. Microbiol.">
        <title>The Global Catalogue of Microorganisms (GCM) 10K type strain sequencing project: providing services to taxonomists for standard genome sequencing and annotation.</title>
        <authorList>
            <consortium name="The Broad Institute Genomics Platform"/>
            <consortium name="The Broad Institute Genome Sequencing Center for Infectious Disease"/>
            <person name="Wu L."/>
            <person name="Ma J."/>
        </authorList>
    </citation>
    <scope>NUCLEOTIDE SEQUENCE [LARGE SCALE GENOMIC DNA]</scope>
    <source>
        <strain evidence="2 3">JCM 4316</strain>
    </source>
</reference>
<feature type="compositionally biased region" description="Low complexity" evidence="1">
    <location>
        <begin position="53"/>
        <end position="65"/>
    </location>
</feature>
<feature type="compositionally biased region" description="Low complexity" evidence="1">
    <location>
        <begin position="8"/>
        <end position="20"/>
    </location>
</feature>
<feature type="region of interest" description="Disordered" evidence="1">
    <location>
        <begin position="1"/>
        <end position="35"/>
    </location>
</feature>
<evidence type="ECO:0000313" key="3">
    <source>
        <dbReference type="Proteomes" id="UP001500253"/>
    </source>
</evidence>